<keyword evidence="1" id="KW-0472">Membrane</keyword>
<evidence type="ECO:0000256" key="1">
    <source>
        <dbReference type="SAM" id="Phobius"/>
    </source>
</evidence>
<keyword evidence="2" id="KW-0732">Signal</keyword>
<dbReference type="InterPro" id="IPR017868">
    <property type="entry name" value="Filamin/ABP280_repeat-like"/>
</dbReference>
<evidence type="ECO:0008006" key="5">
    <source>
        <dbReference type="Google" id="ProtNLM"/>
    </source>
</evidence>
<keyword evidence="1" id="KW-0812">Transmembrane</keyword>
<name>A0A7W7T450_9PSEU</name>
<protein>
    <recommendedName>
        <fullName evidence="5">Secreted protein</fullName>
    </recommendedName>
</protein>
<dbReference type="RefSeq" id="WP_184670086.1">
    <property type="nucleotide sequence ID" value="NZ_BAABAI010000005.1"/>
</dbReference>
<dbReference type="EMBL" id="JACHJS010000001">
    <property type="protein sequence ID" value="MBB4966218.1"/>
    <property type="molecule type" value="Genomic_DNA"/>
</dbReference>
<comment type="caution">
    <text evidence="3">The sequence shown here is derived from an EMBL/GenBank/DDBJ whole genome shotgun (WGS) entry which is preliminary data.</text>
</comment>
<evidence type="ECO:0000256" key="2">
    <source>
        <dbReference type="SAM" id="SignalP"/>
    </source>
</evidence>
<feature type="transmembrane region" description="Helical" evidence="1">
    <location>
        <begin position="131"/>
        <end position="150"/>
    </location>
</feature>
<gene>
    <name evidence="3" type="ORF">F4559_003577</name>
</gene>
<feature type="signal peptide" evidence="2">
    <location>
        <begin position="1"/>
        <end position="22"/>
    </location>
</feature>
<organism evidence="3 4">
    <name type="scientific">Saccharothrix violaceirubra</name>
    <dbReference type="NCBI Taxonomy" id="413306"/>
    <lineage>
        <taxon>Bacteria</taxon>
        <taxon>Bacillati</taxon>
        <taxon>Actinomycetota</taxon>
        <taxon>Actinomycetes</taxon>
        <taxon>Pseudonocardiales</taxon>
        <taxon>Pseudonocardiaceae</taxon>
        <taxon>Saccharothrix</taxon>
    </lineage>
</organism>
<dbReference type="PROSITE" id="PS50194">
    <property type="entry name" value="FILAMIN_REPEAT"/>
    <property type="match status" value="1"/>
</dbReference>
<reference evidence="3 4" key="1">
    <citation type="submission" date="2020-08" db="EMBL/GenBank/DDBJ databases">
        <title>Sequencing the genomes of 1000 actinobacteria strains.</title>
        <authorList>
            <person name="Klenk H.-P."/>
        </authorList>
    </citation>
    <scope>NUCLEOTIDE SEQUENCE [LARGE SCALE GENOMIC DNA]</scope>
    <source>
        <strain evidence="3 4">DSM 45084</strain>
    </source>
</reference>
<sequence length="406" mass="42666">MFIRLVLGVVVALVVVASPAAAHVVDPGADLQVAQSFAGVETTLVIRRTAEAPGPLRVDVVAYQPVRDVTVELAVGGRSAAVRLVADRAGAYPAVLAVAGEGPHELRVRVADEVAVVPFDVEVPRPDTWEVLVYGGFGAVGLALAVALVSAARARRVAAAASGGVAGVVLVVVATVAVLSPEPGDRPRAPGRPSVQAFVAVDPVRPVVGREFTVRFDLVDGATGLPVDDLAVHHAASGHLVVTSLDGGFFRHLHPLRTDSGRLEVRLAADRGGRYTAYLEVERDGAGQQLVSGTFDVDGPPGPDIVAAGRTYPVGRPVAVEVDTGRTGLQAWLGMAGHLIVRDRDGRFLGHAHERDMSSTSDGTVGGHGPLLRFTVNFPRVGRYYAWVQYVADFRIVTISYLIDVR</sequence>
<keyword evidence="1" id="KW-1133">Transmembrane helix</keyword>
<evidence type="ECO:0000313" key="4">
    <source>
        <dbReference type="Proteomes" id="UP000542674"/>
    </source>
</evidence>
<dbReference type="Proteomes" id="UP000542674">
    <property type="component" value="Unassembled WGS sequence"/>
</dbReference>
<evidence type="ECO:0000313" key="3">
    <source>
        <dbReference type="EMBL" id="MBB4966218.1"/>
    </source>
</evidence>
<keyword evidence="4" id="KW-1185">Reference proteome</keyword>
<accession>A0A7W7T450</accession>
<feature type="transmembrane region" description="Helical" evidence="1">
    <location>
        <begin position="157"/>
        <end position="179"/>
    </location>
</feature>
<dbReference type="AlphaFoldDB" id="A0A7W7T450"/>
<feature type="chain" id="PRO_5030684863" description="Secreted protein" evidence="2">
    <location>
        <begin position="23"/>
        <end position="406"/>
    </location>
</feature>
<proteinExistence type="predicted"/>